<dbReference type="InterPro" id="IPR050661">
    <property type="entry name" value="BglG_antiterminators"/>
</dbReference>
<dbReference type="InterPro" id="IPR011608">
    <property type="entry name" value="PRD"/>
</dbReference>
<comment type="caution">
    <text evidence="6">The sequence shown here is derived from an EMBL/GenBank/DDBJ whole genome shotgun (WGS) entry which is preliminary data.</text>
</comment>
<evidence type="ECO:0000259" key="4">
    <source>
        <dbReference type="PROSITE" id="PS51099"/>
    </source>
</evidence>
<dbReference type="InterPro" id="IPR036388">
    <property type="entry name" value="WH-like_DNA-bd_sf"/>
</dbReference>
<feature type="domain" description="PTS EIIB type-2" evidence="4">
    <location>
        <begin position="421"/>
        <end position="511"/>
    </location>
</feature>
<dbReference type="PANTHER" id="PTHR30185">
    <property type="entry name" value="CRYPTIC BETA-GLUCOSIDE BGL OPERON ANTITERMINATOR"/>
    <property type="match status" value="1"/>
</dbReference>
<dbReference type="RefSeq" id="WP_006740269.1">
    <property type="nucleotide sequence ID" value="NZ_AEUZ02000001.1"/>
</dbReference>
<dbReference type="GO" id="GO:0008982">
    <property type="term" value="F:protein-N(PI)-phosphohistidine-sugar phosphotransferase activity"/>
    <property type="evidence" value="ECO:0007669"/>
    <property type="project" value="InterPro"/>
</dbReference>
<keyword evidence="1" id="KW-0677">Repeat</keyword>
<organism evidence="6 7">
    <name type="scientific">Streptococcus urinalis 2285-97</name>
    <dbReference type="NCBI Taxonomy" id="764291"/>
    <lineage>
        <taxon>Bacteria</taxon>
        <taxon>Bacillati</taxon>
        <taxon>Bacillota</taxon>
        <taxon>Bacilli</taxon>
        <taxon>Lactobacillales</taxon>
        <taxon>Streptococcaceae</taxon>
        <taxon>Streptococcus</taxon>
    </lineage>
</organism>
<dbReference type="Gene3D" id="1.10.1790.10">
    <property type="entry name" value="PRD domain"/>
    <property type="match status" value="1"/>
</dbReference>
<dbReference type="STRING" id="764291.STRUR_0138"/>
<gene>
    <name evidence="6" type="ORF">STRUR_0138</name>
</gene>
<evidence type="ECO:0000256" key="1">
    <source>
        <dbReference type="ARBA" id="ARBA00022737"/>
    </source>
</evidence>
<dbReference type="PANTHER" id="PTHR30185:SF18">
    <property type="entry name" value="TRANSCRIPTIONAL REGULATOR MTLR"/>
    <property type="match status" value="1"/>
</dbReference>
<evidence type="ECO:0000313" key="6">
    <source>
        <dbReference type="EMBL" id="EHJ57566.1"/>
    </source>
</evidence>
<accession>G5KH46</accession>
<dbReference type="Gene3D" id="1.10.10.10">
    <property type="entry name" value="Winged helix-like DNA-binding domain superfamily/Winged helix DNA-binding domain"/>
    <property type="match status" value="1"/>
</dbReference>
<sequence>MIILDKKSYELLFYLIKLEEPETVMAISKTLGQSRRKIYYHLDKINEALPKEVNQIISYPRIGVVLDQDQKEACKDLLADIDDYSYVMSVEERMQLITAFIAVSMERVTIDKLMQLTEVSRNTVLNDLNDIRRHLENEQFQIKLVATKTCGYFLESHPLSKFQFFYKLLSDIDNQANQNFVKLFNQKLRTFIAVEDYFPQVVLDDVGKYLMHSQSQLGKKINSQDVQFMIRSFPYILLCYRNMFLTDLEKESVHQDFDLIYKRKEYTLANGLAQYLEDSYQFKLDYNEIGIIAMLLLSFRKDRDSHLESHDYDDMRLTLVTFLDVLTSHYGLQFNHKKLLLDQLLTHCKALVYRKNYGIFSSNPLTEYIKEKYAALFEMTQSAVSILEKAWSIKLNDDDISYITVHIGGEVRRSHCQEQKRTIILVCDDGIGLQKLLLQQCKQYLPNHDIEAVFTTEQFHSVRDLITSDLVITTTDALDSPIPTLLVHSILTDNDKIRLIRFVRQKGQVSDNDISTAIEKCIRPYIKDEGDLYVLKSQIEKIINQELLLDIYR</sequence>
<evidence type="ECO:0000259" key="5">
    <source>
        <dbReference type="PROSITE" id="PS51372"/>
    </source>
</evidence>
<feature type="domain" description="PRD" evidence="5">
    <location>
        <begin position="310"/>
        <end position="417"/>
    </location>
</feature>
<evidence type="ECO:0000256" key="2">
    <source>
        <dbReference type="ARBA" id="ARBA00023015"/>
    </source>
</evidence>
<dbReference type="Pfam" id="PF00874">
    <property type="entry name" value="PRD"/>
    <property type="match status" value="1"/>
</dbReference>
<dbReference type="SUPFAM" id="SSF63520">
    <property type="entry name" value="PTS-regulatory domain, PRD"/>
    <property type="match status" value="1"/>
</dbReference>
<dbReference type="InterPro" id="IPR013011">
    <property type="entry name" value="PTS_EIIB_2"/>
</dbReference>
<dbReference type="AlphaFoldDB" id="G5KH46"/>
<dbReference type="PROSITE" id="PS51372">
    <property type="entry name" value="PRD_2"/>
    <property type="match status" value="2"/>
</dbReference>
<dbReference type="eggNOG" id="COG3711">
    <property type="taxonomic scope" value="Bacteria"/>
</dbReference>
<keyword evidence="7" id="KW-1185">Reference proteome</keyword>
<dbReference type="InterPro" id="IPR036634">
    <property type="entry name" value="PRD_sf"/>
</dbReference>
<feature type="domain" description="PRD" evidence="5">
    <location>
        <begin position="197"/>
        <end position="306"/>
    </location>
</feature>
<dbReference type="EMBL" id="AEUZ02000001">
    <property type="protein sequence ID" value="EHJ57566.1"/>
    <property type="molecule type" value="Genomic_DNA"/>
</dbReference>
<reference evidence="6 7" key="1">
    <citation type="journal article" date="2014" name="Int. J. Syst. Evol. Microbiol.">
        <title>Phylogenomics and the dynamic genome evolution of the genus Streptococcus.</title>
        <authorList>
            <consortium name="The Broad Institute Genome Sequencing Platform"/>
            <person name="Richards V.P."/>
            <person name="Palmer S.R."/>
            <person name="Pavinski Bitar P.D."/>
            <person name="Qin X."/>
            <person name="Weinstock G.M."/>
            <person name="Highlander S.K."/>
            <person name="Town C.D."/>
            <person name="Burne R.A."/>
            <person name="Stanhope M.J."/>
        </authorList>
    </citation>
    <scope>NUCLEOTIDE SEQUENCE [LARGE SCALE GENOMIC DNA]</scope>
    <source>
        <strain evidence="6 7">2285-97</strain>
    </source>
</reference>
<dbReference type="CDD" id="cd05568">
    <property type="entry name" value="PTS_IIB_bgl_like"/>
    <property type="match status" value="1"/>
</dbReference>
<keyword evidence="3" id="KW-0804">Transcription</keyword>
<dbReference type="PROSITE" id="PS51099">
    <property type="entry name" value="PTS_EIIB_TYPE_2"/>
    <property type="match status" value="1"/>
</dbReference>
<evidence type="ECO:0000256" key="3">
    <source>
        <dbReference type="ARBA" id="ARBA00023163"/>
    </source>
</evidence>
<proteinExistence type="predicted"/>
<protein>
    <submittedName>
        <fullName evidence="6">PRD domain protein</fullName>
    </submittedName>
</protein>
<dbReference type="GO" id="GO:0006355">
    <property type="term" value="P:regulation of DNA-templated transcription"/>
    <property type="evidence" value="ECO:0007669"/>
    <property type="project" value="InterPro"/>
</dbReference>
<keyword evidence="2" id="KW-0805">Transcription regulation</keyword>
<dbReference type="Gene3D" id="3.40.50.2300">
    <property type="match status" value="1"/>
</dbReference>
<dbReference type="GO" id="GO:0009401">
    <property type="term" value="P:phosphoenolpyruvate-dependent sugar phosphotransferase system"/>
    <property type="evidence" value="ECO:0007669"/>
    <property type="project" value="InterPro"/>
</dbReference>
<dbReference type="Proteomes" id="UP000005388">
    <property type="component" value="Unassembled WGS sequence"/>
</dbReference>
<evidence type="ECO:0000313" key="7">
    <source>
        <dbReference type="Proteomes" id="UP000005388"/>
    </source>
</evidence>
<name>G5KH46_9STRE</name>